<dbReference type="GO" id="GO:0016998">
    <property type="term" value="P:cell wall macromolecule catabolic process"/>
    <property type="evidence" value="ECO:0007669"/>
    <property type="project" value="InterPro"/>
</dbReference>
<reference evidence="6" key="1">
    <citation type="submission" date="2020-10" db="EMBL/GenBank/DDBJ databases">
        <authorList>
            <person name="Gilroy R."/>
        </authorList>
    </citation>
    <scope>NUCLEOTIDE SEQUENCE</scope>
    <source>
        <strain evidence="6">CHK180-2868</strain>
    </source>
</reference>
<dbReference type="PANTHER" id="PTHR34135:SF2">
    <property type="entry name" value="LYSOZYME"/>
    <property type="match status" value="1"/>
</dbReference>
<dbReference type="SUPFAM" id="SSF69360">
    <property type="entry name" value="Cell wall binding repeat"/>
    <property type="match status" value="1"/>
</dbReference>
<feature type="chain" id="PRO_5039477942" evidence="5">
    <location>
        <begin position="26"/>
        <end position="351"/>
    </location>
</feature>
<dbReference type="AlphaFoldDB" id="A0A9D1D5W0"/>
<keyword evidence="2" id="KW-0677">Repeat</keyword>
<evidence type="ECO:0000256" key="3">
    <source>
        <dbReference type="PROSITE-ProRule" id="PRU00591"/>
    </source>
</evidence>
<dbReference type="PANTHER" id="PTHR34135">
    <property type="entry name" value="LYSOZYME"/>
    <property type="match status" value="1"/>
</dbReference>
<keyword evidence="5" id="KW-0732">Signal</keyword>
<dbReference type="GO" id="GO:0016052">
    <property type="term" value="P:carbohydrate catabolic process"/>
    <property type="evidence" value="ECO:0007669"/>
    <property type="project" value="TreeGrafter"/>
</dbReference>
<organism evidence="6 7">
    <name type="scientific">Candidatus Copromonas faecavium</name>
    <name type="common">nom. illeg.</name>
    <dbReference type="NCBI Taxonomy" id="2840740"/>
    <lineage>
        <taxon>Bacteria</taxon>
        <taxon>Bacillati</taxon>
        <taxon>Bacillota</taxon>
        <taxon>Clostridia</taxon>
        <taxon>Lachnospirales</taxon>
        <taxon>Lachnospiraceae</taxon>
        <taxon>Candidatus Copromonas (nom. illeg.)</taxon>
    </lineage>
</organism>
<accession>A0A9D1D5W0</accession>
<dbReference type="GO" id="GO:0009253">
    <property type="term" value="P:peptidoglycan catabolic process"/>
    <property type="evidence" value="ECO:0007669"/>
    <property type="project" value="InterPro"/>
</dbReference>
<dbReference type="PROSITE" id="PS51904">
    <property type="entry name" value="GLYCOSYL_HYDROL_F25_2"/>
    <property type="match status" value="1"/>
</dbReference>
<evidence type="ECO:0000256" key="5">
    <source>
        <dbReference type="SAM" id="SignalP"/>
    </source>
</evidence>
<dbReference type="InterPro" id="IPR018337">
    <property type="entry name" value="Cell_wall/Cho-bd_repeat"/>
</dbReference>
<dbReference type="InterPro" id="IPR002053">
    <property type="entry name" value="Glyco_hydro_25"/>
</dbReference>
<dbReference type="Pfam" id="PF01183">
    <property type="entry name" value="Glyco_hydro_25"/>
    <property type="match status" value="1"/>
</dbReference>
<gene>
    <name evidence="6" type="ORF">IAB28_09265</name>
</gene>
<keyword evidence="6" id="KW-0378">Hydrolase</keyword>
<dbReference type="Proteomes" id="UP000824250">
    <property type="component" value="Unassembled WGS sequence"/>
</dbReference>
<protein>
    <submittedName>
        <fullName evidence="6">Glycoside hydrolase</fullName>
    </submittedName>
</protein>
<evidence type="ECO:0000256" key="2">
    <source>
        <dbReference type="ARBA" id="ARBA00022737"/>
    </source>
</evidence>
<sequence>MKYTKTACALLAAVMMAQSGMTALAAETVSGTDADRVGPGFETDMGAGSGTETGTESQPAAYPMAWERVNGVYMDSTGTPIEGALLRGISVSKWQANIDWGRVAADDVSFALIRMGSFGYEGEYTMDEYYDVNMREAKANGIHTTPYVYLQTRTVEEAREAARYAVQMAAPYEISYPLAVDVESQYLMDLSVQELTDIVNAFCEEVAAAGYTPIVYSDYNKFTTEMDTSQIPYDIWLARYGGDHNYPNRTMWQATDQGQIDGISGNVCLEFAFHDYAASAQSGQTALTPGEWAQENGVWYFYQNGNRLTGWIYPDGNWYYLDPNQGGAMVSGTSMVIDGITYQFNGSGVMQ</sequence>
<dbReference type="Gene3D" id="3.20.20.80">
    <property type="entry name" value="Glycosidases"/>
    <property type="match status" value="1"/>
</dbReference>
<feature type="repeat" description="Cell wall-binding" evidence="3">
    <location>
        <begin position="308"/>
        <end position="327"/>
    </location>
</feature>
<feature type="signal peptide" evidence="5">
    <location>
        <begin position="1"/>
        <end position="25"/>
    </location>
</feature>
<evidence type="ECO:0000256" key="1">
    <source>
        <dbReference type="ARBA" id="ARBA00010646"/>
    </source>
</evidence>
<feature type="region of interest" description="Disordered" evidence="4">
    <location>
        <begin position="38"/>
        <end position="58"/>
    </location>
</feature>
<dbReference type="InterPro" id="IPR017853">
    <property type="entry name" value="GH"/>
</dbReference>
<evidence type="ECO:0000313" key="7">
    <source>
        <dbReference type="Proteomes" id="UP000824250"/>
    </source>
</evidence>
<dbReference type="EMBL" id="DVGC01000053">
    <property type="protein sequence ID" value="HIR06137.1"/>
    <property type="molecule type" value="Genomic_DNA"/>
</dbReference>
<name>A0A9D1D5W0_9FIRM</name>
<evidence type="ECO:0000313" key="6">
    <source>
        <dbReference type="EMBL" id="HIR06137.1"/>
    </source>
</evidence>
<dbReference type="Pfam" id="PF19127">
    <property type="entry name" value="Choline_bind_3"/>
    <property type="match status" value="1"/>
</dbReference>
<reference evidence="6" key="2">
    <citation type="journal article" date="2021" name="PeerJ">
        <title>Extensive microbial diversity within the chicken gut microbiome revealed by metagenomics and culture.</title>
        <authorList>
            <person name="Gilroy R."/>
            <person name="Ravi A."/>
            <person name="Getino M."/>
            <person name="Pursley I."/>
            <person name="Horton D.L."/>
            <person name="Alikhan N.F."/>
            <person name="Baker D."/>
            <person name="Gharbi K."/>
            <person name="Hall N."/>
            <person name="Watson M."/>
            <person name="Adriaenssens E.M."/>
            <person name="Foster-Nyarko E."/>
            <person name="Jarju S."/>
            <person name="Secka A."/>
            <person name="Antonio M."/>
            <person name="Oren A."/>
            <person name="Chaudhuri R.R."/>
            <person name="La Ragione R."/>
            <person name="Hildebrand F."/>
            <person name="Pallen M.J."/>
        </authorList>
    </citation>
    <scope>NUCLEOTIDE SEQUENCE</scope>
    <source>
        <strain evidence="6">CHK180-2868</strain>
    </source>
</reference>
<proteinExistence type="inferred from homology"/>
<evidence type="ECO:0000256" key="4">
    <source>
        <dbReference type="SAM" id="MobiDB-lite"/>
    </source>
</evidence>
<dbReference type="SUPFAM" id="SSF51445">
    <property type="entry name" value="(Trans)glycosidases"/>
    <property type="match status" value="1"/>
</dbReference>
<comment type="similarity">
    <text evidence="1">Belongs to the glycosyl hydrolase 25 family.</text>
</comment>
<dbReference type="Gene3D" id="2.10.270.10">
    <property type="entry name" value="Cholin Binding"/>
    <property type="match status" value="1"/>
</dbReference>
<dbReference type="GO" id="GO:0003796">
    <property type="term" value="F:lysozyme activity"/>
    <property type="evidence" value="ECO:0007669"/>
    <property type="project" value="InterPro"/>
</dbReference>
<dbReference type="PROSITE" id="PS51170">
    <property type="entry name" value="CW"/>
    <property type="match status" value="1"/>
</dbReference>
<comment type="caution">
    <text evidence="6">The sequence shown here is derived from an EMBL/GenBank/DDBJ whole genome shotgun (WGS) entry which is preliminary data.</text>
</comment>